<evidence type="ECO:0000256" key="10">
    <source>
        <dbReference type="ARBA" id="ARBA00023018"/>
    </source>
</evidence>
<dbReference type="InterPro" id="IPR013783">
    <property type="entry name" value="Ig-like_fold"/>
</dbReference>
<evidence type="ECO:0000256" key="8">
    <source>
        <dbReference type="ARBA" id="ARBA00022902"/>
    </source>
</evidence>
<dbReference type="InterPro" id="IPR007110">
    <property type="entry name" value="Ig-like_dom"/>
</dbReference>
<feature type="domain" description="Fibronectin type-III" evidence="19">
    <location>
        <begin position="743"/>
        <end position="842"/>
    </location>
</feature>
<keyword evidence="5" id="KW-0732">Signal</keyword>
<accession>A0AAQ4EML8</accession>
<dbReference type="PROSITE" id="PS50853">
    <property type="entry name" value="FN3"/>
    <property type="match status" value="4"/>
</dbReference>
<evidence type="ECO:0000256" key="13">
    <source>
        <dbReference type="ARBA" id="ARBA00023180"/>
    </source>
</evidence>
<evidence type="ECO:0000256" key="17">
    <source>
        <dbReference type="SAM" id="Phobius"/>
    </source>
</evidence>
<dbReference type="GO" id="GO:0005886">
    <property type="term" value="C:plasma membrane"/>
    <property type="evidence" value="ECO:0007669"/>
    <property type="project" value="UniProtKB-SubCell"/>
</dbReference>
<dbReference type="Proteomes" id="UP001321473">
    <property type="component" value="Unassembled WGS sequence"/>
</dbReference>
<dbReference type="GO" id="GO:0098609">
    <property type="term" value="P:cell-cell adhesion"/>
    <property type="evidence" value="ECO:0007669"/>
    <property type="project" value="UniProtKB-ARBA"/>
</dbReference>
<evidence type="ECO:0000256" key="4">
    <source>
        <dbReference type="ARBA" id="ARBA00022692"/>
    </source>
</evidence>
<dbReference type="Pfam" id="PF00041">
    <property type="entry name" value="fn3"/>
    <property type="match status" value="3"/>
</dbReference>
<dbReference type="CDD" id="cd00063">
    <property type="entry name" value="FN3"/>
    <property type="match status" value="4"/>
</dbReference>
<dbReference type="GO" id="GO:0045202">
    <property type="term" value="C:synapse"/>
    <property type="evidence" value="ECO:0007669"/>
    <property type="project" value="UniProtKB-SubCell"/>
</dbReference>
<evidence type="ECO:0000256" key="16">
    <source>
        <dbReference type="SAM" id="MobiDB-lite"/>
    </source>
</evidence>
<keyword evidence="21" id="KW-1185">Reference proteome</keyword>
<dbReference type="AlphaFoldDB" id="A0AAQ4EML8"/>
<dbReference type="FunFam" id="2.60.40.10:FF:002517">
    <property type="entry name" value="Down syndrome cell adhesion molecule like 1"/>
    <property type="match status" value="1"/>
</dbReference>
<feature type="compositionally biased region" description="Basic and acidic residues" evidence="16">
    <location>
        <begin position="417"/>
        <end position="427"/>
    </location>
</feature>
<feature type="domain" description="Fibronectin type-III" evidence="19">
    <location>
        <begin position="844"/>
        <end position="934"/>
    </location>
</feature>
<evidence type="ECO:0000313" key="20">
    <source>
        <dbReference type="EMBL" id="KAK8776005.1"/>
    </source>
</evidence>
<feature type="domain" description="Ig-like" evidence="18">
    <location>
        <begin position="294"/>
        <end position="380"/>
    </location>
</feature>
<feature type="domain" description="Ig-like" evidence="18">
    <location>
        <begin position="4"/>
        <end position="99"/>
    </location>
</feature>
<evidence type="ECO:0000256" key="3">
    <source>
        <dbReference type="ARBA" id="ARBA00022475"/>
    </source>
</evidence>
<dbReference type="GO" id="GO:0007399">
    <property type="term" value="P:nervous system development"/>
    <property type="evidence" value="ECO:0007669"/>
    <property type="project" value="UniProtKB-KW"/>
</dbReference>
<dbReference type="InterPro" id="IPR056754">
    <property type="entry name" value="DSCAM/DSCAML_C"/>
</dbReference>
<sequence>MVPPRITHRLGQVTALEHTEAVLPCVAQGYPLPSYQWLRRRDGDSSGGGRPRPVPLDGARVSMSSGNLVIRSVVADDAGKYYCLVNNSARQDRAETELVVYAPLRATVSPARVSASIGHTLRLNCSAAGYPVRELSWTKDARPLYASERVKLLFDDQVLVVNAVKRQDRGMYQCFVRNQFEVAQAAAEVILNDEPPVLESVFSESIHKPGGSVSLRCTATGNPLPQVTWDLDGRHLPETIRYRVGDYVTRDNRVVSYVNISSVRPEDGGVYRCRAANDVGSVAHVARVNVYGPPAIRPMGNVTALSGGSLVVHCPVGGYPLTVIRWEREGRTLPSGHRQLVHANGTLVLSEVNRKADEGTYECVAENGRGDVARRPLHVHVMVIHSRCSSKRLEAPGEKATGGREGIREWAPLSVSSRREARPEPKARALSASGPFAFPRNRQQFLAGGGKRRRKEGGGGTARTLCATGSSPTHLRSSLASPGPLVESQTIISNPYIQILENGSLVLREIGLKDAGEYMCQATNNVKPSLSEVVKLRVHVPAFFKSQFSSQNVQKGEDVRIRCEAFGEKPINITWTKDRQVLNFQAENRYKETTTTLPEHVVSEIHVKSADRRDSSLFTCMASNAYGRDETNFQVVVQEKPDSPRNLNIKEVTSQSVTMSWMQPYSGNLPLTSYIVQYKRDSEQWTPDVMSVRNSPSDLSVVVRNLNPVTTYNFRVVAENALGHGNPSEVVSVITKEEAPSNPPTDIKIEPSSSKSIKIKWKAPPSEERRSPVKGYYLGYKLHRSGEQYVYKTLESSRSGDAEEFTLGNLRRNTEYSIRLQAFNSAGSGPASEEIVAKTLEHDPPSPPLIRVQSTTATSVHLLWEPPDIPVTGYILHYKEEQNDWVKQHVPGNQQSIVLENLRCGTRYQLYMEAFNDAGKGDPTQVLSVKTEGTAPVAPDKSSFLAVNSTFVLLHLGAWYSGGCHISFFVAQYKPKGEAEWTLISNNVQPQTETLMVPQLSPGTWYNLLMTAHNDAGSTDAEFVFATYTETGGTVPPLVSVNSEERRFYRHLGIVVPVACSAVIVLMVSLVVCLLYSRTCCRARSRVIYETAGEDDRSRTSKTGSRDMVDMVLLSKKLHSSFDETNAKSFYPSPPRLTQQQQSQQTQQQCLSAAQSAGQLATAGQEFDDANSDCDSVPSNGGGEGQHRHHHTYDVPFHVRR</sequence>
<dbReference type="SMART" id="SM00060">
    <property type="entry name" value="FN3"/>
    <property type="match status" value="4"/>
</dbReference>
<evidence type="ECO:0000256" key="14">
    <source>
        <dbReference type="ARBA" id="ARBA00023319"/>
    </source>
</evidence>
<feature type="compositionally biased region" description="Polar residues" evidence="16">
    <location>
        <begin position="467"/>
        <end position="480"/>
    </location>
</feature>
<dbReference type="EMBL" id="JARKHS020013436">
    <property type="protein sequence ID" value="KAK8776005.1"/>
    <property type="molecule type" value="Genomic_DNA"/>
</dbReference>
<comment type="caution">
    <text evidence="20">The sequence shown here is derived from an EMBL/GenBank/DDBJ whole genome shotgun (WGS) entry which is preliminary data.</text>
</comment>
<feature type="domain" description="Ig-like" evidence="18">
    <location>
        <begin position="195"/>
        <end position="289"/>
    </location>
</feature>
<feature type="domain" description="Ig-like" evidence="18">
    <location>
        <begin position="541"/>
        <end position="638"/>
    </location>
</feature>
<feature type="region of interest" description="Disordered" evidence="16">
    <location>
        <begin position="446"/>
        <end position="482"/>
    </location>
</feature>
<feature type="transmembrane region" description="Helical" evidence="17">
    <location>
        <begin position="1052"/>
        <end position="1076"/>
    </location>
</feature>
<dbReference type="SUPFAM" id="SSF48726">
    <property type="entry name" value="Immunoglobulin"/>
    <property type="match status" value="6"/>
</dbReference>
<dbReference type="FunFam" id="2.60.40.10:FF:000719">
    <property type="entry name" value="nephrin isoform X1"/>
    <property type="match status" value="1"/>
</dbReference>
<feature type="compositionally biased region" description="Basic and acidic residues" evidence="16">
    <location>
        <begin position="393"/>
        <end position="408"/>
    </location>
</feature>
<evidence type="ECO:0000256" key="6">
    <source>
        <dbReference type="ARBA" id="ARBA00022737"/>
    </source>
</evidence>
<dbReference type="Gene3D" id="2.60.40.10">
    <property type="entry name" value="Immunoglobulins"/>
    <property type="match status" value="10"/>
</dbReference>
<dbReference type="FunFam" id="2.60.40.10:FF:000017">
    <property type="entry name" value="Down syndrome cell adhesion molecule b"/>
    <property type="match status" value="1"/>
</dbReference>
<evidence type="ECO:0000256" key="11">
    <source>
        <dbReference type="ARBA" id="ARBA00023136"/>
    </source>
</evidence>
<evidence type="ECO:0000256" key="1">
    <source>
        <dbReference type="ARBA" id="ARBA00004167"/>
    </source>
</evidence>
<dbReference type="CDD" id="cd20958">
    <property type="entry name" value="IgI_5_Dscam"/>
    <property type="match status" value="1"/>
</dbReference>
<dbReference type="PANTHER" id="PTHR44170:SF6">
    <property type="entry name" value="CONTACTIN"/>
    <property type="match status" value="1"/>
</dbReference>
<dbReference type="SUPFAM" id="SSF49265">
    <property type="entry name" value="Fibronectin type III"/>
    <property type="match status" value="2"/>
</dbReference>
<dbReference type="FunFam" id="2.60.40.10:FF:000005">
    <property type="entry name" value="Neuronal cell adhesion molecule"/>
    <property type="match status" value="1"/>
</dbReference>
<keyword evidence="8" id="KW-0524">Neurogenesis</keyword>
<keyword evidence="6" id="KW-0677">Repeat</keyword>
<dbReference type="InterPro" id="IPR013106">
    <property type="entry name" value="Ig_V-set"/>
</dbReference>
<keyword evidence="14" id="KW-0393">Immunoglobulin domain</keyword>
<organism evidence="20 21">
    <name type="scientific">Amblyomma americanum</name>
    <name type="common">Lone star tick</name>
    <dbReference type="NCBI Taxonomy" id="6943"/>
    <lineage>
        <taxon>Eukaryota</taxon>
        <taxon>Metazoa</taxon>
        <taxon>Ecdysozoa</taxon>
        <taxon>Arthropoda</taxon>
        <taxon>Chelicerata</taxon>
        <taxon>Arachnida</taxon>
        <taxon>Acari</taxon>
        <taxon>Parasitiformes</taxon>
        <taxon>Ixodida</taxon>
        <taxon>Ixodoidea</taxon>
        <taxon>Ixodidae</taxon>
        <taxon>Amblyomminae</taxon>
        <taxon>Amblyomma</taxon>
    </lineage>
</organism>
<keyword evidence="13" id="KW-0325">Glycoprotein</keyword>
<reference evidence="20 21" key="1">
    <citation type="journal article" date="2023" name="Arcadia Sci">
        <title>De novo assembly of a long-read Amblyomma americanum tick genome.</title>
        <authorList>
            <person name="Chou S."/>
            <person name="Poskanzer K.E."/>
            <person name="Rollins M."/>
            <person name="Thuy-Boun P.S."/>
        </authorList>
    </citation>
    <scope>NUCLEOTIDE SEQUENCE [LARGE SCALE GENOMIC DNA]</scope>
    <source>
        <strain evidence="20">F_SG_1</strain>
        <tissue evidence="20">Salivary glands</tissue>
    </source>
</reference>
<dbReference type="Pfam" id="PF25059">
    <property type="entry name" value="FN3_DSCAM-DSCAML_C"/>
    <property type="match status" value="1"/>
</dbReference>
<dbReference type="FunFam" id="2.60.40.10:FF:000324">
    <property type="entry name" value="Down syndrome cell adhesion molecule, isoform D"/>
    <property type="match status" value="1"/>
</dbReference>
<comment type="subcellular location">
    <subcellularLocation>
        <location evidence="2">Cell membrane</location>
    </subcellularLocation>
    <subcellularLocation>
        <location evidence="1">Membrane</location>
        <topology evidence="1">Single-pass membrane protein</topology>
    </subcellularLocation>
    <subcellularLocation>
        <location evidence="15">Synapse</location>
    </subcellularLocation>
</comment>
<keyword evidence="7" id="KW-0130">Cell adhesion</keyword>
<evidence type="ECO:0000256" key="12">
    <source>
        <dbReference type="ARBA" id="ARBA00023157"/>
    </source>
</evidence>
<evidence type="ECO:0000256" key="7">
    <source>
        <dbReference type="ARBA" id="ARBA00022889"/>
    </source>
</evidence>
<dbReference type="InterPro" id="IPR003961">
    <property type="entry name" value="FN3_dom"/>
</dbReference>
<feature type="region of interest" description="Disordered" evidence="16">
    <location>
        <begin position="1129"/>
        <end position="1201"/>
    </location>
</feature>
<keyword evidence="4 17" id="KW-0812">Transmembrane</keyword>
<dbReference type="InterPro" id="IPR003599">
    <property type="entry name" value="Ig_sub"/>
</dbReference>
<dbReference type="SMART" id="SM00406">
    <property type="entry name" value="IGv"/>
    <property type="match status" value="3"/>
</dbReference>
<feature type="domain" description="Fibronectin type-III" evidence="19">
    <location>
        <begin position="643"/>
        <end position="738"/>
    </location>
</feature>
<dbReference type="InterPro" id="IPR036179">
    <property type="entry name" value="Ig-like_dom_sf"/>
</dbReference>
<dbReference type="PANTHER" id="PTHR44170">
    <property type="entry name" value="PROTEIN SIDEKICK"/>
    <property type="match status" value="1"/>
</dbReference>
<feature type="domain" description="Ig-like" evidence="18">
    <location>
        <begin position="103"/>
        <end position="192"/>
    </location>
</feature>
<dbReference type="FunFam" id="2.60.40.10:FF:000678">
    <property type="entry name" value="Down syndrome cell adhesion molecule-like protein Dscam2"/>
    <property type="match status" value="1"/>
</dbReference>
<evidence type="ECO:0000256" key="5">
    <source>
        <dbReference type="ARBA" id="ARBA00022729"/>
    </source>
</evidence>
<keyword evidence="11 17" id="KW-0472">Membrane</keyword>
<dbReference type="InterPro" id="IPR036116">
    <property type="entry name" value="FN3_sf"/>
</dbReference>
<dbReference type="PRINTS" id="PR00014">
    <property type="entry name" value="FNTYPEIII"/>
</dbReference>
<feature type="compositionally biased region" description="Low complexity" evidence="16">
    <location>
        <begin position="1137"/>
        <end position="1165"/>
    </location>
</feature>
<dbReference type="Pfam" id="PF13927">
    <property type="entry name" value="Ig_3"/>
    <property type="match status" value="3"/>
</dbReference>
<dbReference type="SMART" id="SM00409">
    <property type="entry name" value="IG"/>
    <property type="match status" value="6"/>
</dbReference>
<name>A0AAQ4EML8_AMBAM</name>
<evidence type="ECO:0000259" key="18">
    <source>
        <dbReference type="PROSITE" id="PS50835"/>
    </source>
</evidence>
<evidence type="ECO:0008006" key="22">
    <source>
        <dbReference type="Google" id="ProtNLM"/>
    </source>
</evidence>
<keyword evidence="10" id="KW-0770">Synapse</keyword>
<evidence type="ECO:0000313" key="21">
    <source>
        <dbReference type="Proteomes" id="UP001321473"/>
    </source>
</evidence>
<proteinExistence type="predicted"/>
<dbReference type="GO" id="GO:0030154">
    <property type="term" value="P:cell differentiation"/>
    <property type="evidence" value="ECO:0007669"/>
    <property type="project" value="UniProtKB-ARBA"/>
</dbReference>
<dbReference type="Pfam" id="PF07679">
    <property type="entry name" value="I-set"/>
    <property type="match status" value="2"/>
</dbReference>
<dbReference type="SMART" id="SM00408">
    <property type="entry name" value="IGc2"/>
    <property type="match status" value="6"/>
</dbReference>
<evidence type="ECO:0000259" key="19">
    <source>
        <dbReference type="PROSITE" id="PS50853"/>
    </source>
</evidence>
<evidence type="ECO:0000256" key="15">
    <source>
        <dbReference type="ARBA" id="ARBA00034103"/>
    </source>
</evidence>
<keyword evidence="3" id="KW-1003">Cell membrane</keyword>
<keyword evidence="12" id="KW-1015">Disulfide bond</keyword>
<feature type="region of interest" description="Disordered" evidence="16">
    <location>
        <begin position="393"/>
        <end position="432"/>
    </location>
</feature>
<protein>
    <recommendedName>
        <fullName evidence="22">Down syndrome cell adhesion molecule-like protein Dscam2</fullName>
    </recommendedName>
</protein>
<gene>
    <name evidence="20" type="ORF">V5799_030650</name>
</gene>
<dbReference type="InterPro" id="IPR003598">
    <property type="entry name" value="Ig_sub2"/>
</dbReference>
<dbReference type="CDD" id="cd20956">
    <property type="entry name" value="IgI_4_Dscam"/>
    <property type="match status" value="1"/>
</dbReference>
<feature type="non-terminal residue" evidence="20">
    <location>
        <position position="1201"/>
    </location>
</feature>
<keyword evidence="9 17" id="KW-1133">Transmembrane helix</keyword>
<dbReference type="FunFam" id="2.60.40.10:FF:000120">
    <property type="entry name" value="Down syndrome cell adhesion molecule like 1"/>
    <property type="match status" value="1"/>
</dbReference>
<dbReference type="PROSITE" id="PS50835">
    <property type="entry name" value="IG_LIKE"/>
    <property type="match status" value="5"/>
</dbReference>
<dbReference type="InterPro" id="IPR013098">
    <property type="entry name" value="Ig_I-set"/>
</dbReference>
<dbReference type="GO" id="GO:0009653">
    <property type="term" value="P:anatomical structure morphogenesis"/>
    <property type="evidence" value="ECO:0007669"/>
    <property type="project" value="UniProtKB-ARBA"/>
</dbReference>
<feature type="domain" description="Fibronectin type-III" evidence="19">
    <location>
        <begin position="938"/>
        <end position="1037"/>
    </location>
</feature>
<evidence type="ECO:0000256" key="2">
    <source>
        <dbReference type="ARBA" id="ARBA00004236"/>
    </source>
</evidence>
<evidence type="ECO:0000256" key="9">
    <source>
        <dbReference type="ARBA" id="ARBA00022989"/>
    </source>
</evidence>